<feature type="binding site" evidence="8">
    <location>
        <position position="98"/>
    </location>
    <ligand>
        <name>GTP</name>
        <dbReference type="ChEBI" id="CHEBI:37565"/>
    </ligand>
</feature>
<keyword evidence="7 8" id="KW-0501">Molybdenum cofactor biosynthesis</keyword>
<dbReference type="Proteomes" id="UP000561077">
    <property type="component" value="Unassembled WGS sequence"/>
</dbReference>
<keyword evidence="5 8" id="KW-0460">Magnesium</keyword>
<accession>A0A7W4ILQ0</accession>
<evidence type="ECO:0000256" key="7">
    <source>
        <dbReference type="ARBA" id="ARBA00023150"/>
    </source>
</evidence>
<proteinExistence type="inferred from homology"/>
<feature type="binding site" evidence="8">
    <location>
        <position position="22"/>
    </location>
    <ligand>
        <name>GTP</name>
        <dbReference type="ChEBI" id="CHEBI:37565"/>
    </ligand>
</feature>
<dbReference type="EC" id="2.7.7.77" evidence="8"/>
<dbReference type="InterPro" id="IPR025877">
    <property type="entry name" value="MobA-like_NTP_Trfase"/>
</dbReference>
<evidence type="ECO:0000313" key="13">
    <source>
        <dbReference type="Proteomes" id="UP000561077"/>
    </source>
</evidence>
<dbReference type="GO" id="GO:0005525">
    <property type="term" value="F:GTP binding"/>
    <property type="evidence" value="ECO:0007669"/>
    <property type="project" value="UniProtKB-UniRule"/>
</dbReference>
<keyword evidence="6 8" id="KW-0342">GTP-binding</keyword>
<dbReference type="PANTHER" id="PTHR19136">
    <property type="entry name" value="MOLYBDENUM COFACTOR GUANYLYLTRANSFERASE"/>
    <property type="match status" value="1"/>
</dbReference>
<evidence type="ECO:0000313" key="10">
    <source>
        <dbReference type="EMBL" id="MBB2165198.1"/>
    </source>
</evidence>
<sequence>MTVPLYGLVLAGGASRRMGQDKAALSYDGHPQLIRAFALLALRATRCFVSIRAEQMDDPLRRAWPCIVDTHAAIGPAAGLLAAHAACPHAAWLILACDLPLLDGLTLDALIQARGDDCSAVAFRSEHDGEPEPLCAIWEPEALETLCREVSEGKGSMRRILAGEGTKILPPLTPGALDNINTPADRTRAMASLAGARDGERQEHKCRG</sequence>
<dbReference type="PANTHER" id="PTHR19136:SF81">
    <property type="entry name" value="MOLYBDENUM COFACTOR GUANYLYLTRANSFERASE"/>
    <property type="match status" value="1"/>
</dbReference>
<keyword evidence="3 8" id="KW-0479">Metal-binding</keyword>
<dbReference type="Proteomes" id="UP000540490">
    <property type="component" value="Unassembled WGS sequence"/>
</dbReference>
<dbReference type="GO" id="GO:0061603">
    <property type="term" value="F:molybdenum cofactor guanylyltransferase activity"/>
    <property type="evidence" value="ECO:0007669"/>
    <property type="project" value="UniProtKB-EC"/>
</dbReference>
<dbReference type="EMBL" id="JABEQO010000014">
    <property type="protein sequence ID" value="MBB2165198.1"/>
    <property type="molecule type" value="Genomic_DNA"/>
</dbReference>
<evidence type="ECO:0000313" key="11">
    <source>
        <dbReference type="EMBL" id="MBB2194393.1"/>
    </source>
</evidence>
<keyword evidence="12" id="KW-1185">Reference proteome</keyword>
<name>A0A7W4ILQ0_9PROT</name>
<feature type="binding site" evidence="8">
    <location>
        <position position="69"/>
    </location>
    <ligand>
        <name>GTP</name>
        <dbReference type="ChEBI" id="CHEBI:37565"/>
    </ligand>
</feature>
<comment type="cofactor">
    <cofactor evidence="8">
        <name>Mg(2+)</name>
        <dbReference type="ChEBI" id="CHEBI:18420"/>
    </cofactor>
</comment>
<keyword evidence="4 8" id="KW-0547">Nucleotide-binding</keyword>
<comment type="subunit">
    <text evidence="8">Monomer.</text>
</comment>
<organism evidence="10 13">
    <name type="scientific">Gluconacetobacter dulcium</name>
    <dbReference type="NCBI Taxonomy" id="2729096"/>
    <lineage>
        <taxon>Bacteria</taxon>
        <taxon>Pseudomonadati</taxon>
        <taxon>Pseudomonadota</taxon>
        <taxon>Alphaproteobacteria</taxon>
        <taxon>Acetobacterales</taxon>
        <taxon>Acetobacteraceae</taxon>
        <taxon>Gluconacetobacter</taxon>
    </lineage>
</organism>
<keyword evidence="2 8" id="KW-0808">Transferase</keyword>
<evidence type="ECO:0000256" key="6">
    <source>
        <dbReference type="ARBA" id="ARBA00023134"/>
    </source>
</evidence>
<comment type="caution">
    <text evidence="8">Lacks conserved residue(s) required for the propagation of feature annotation.</text>
</comment>
<comment type="caution">
    <text evidence="10">The sequence shown here is derived from an EMBL/GenBank/DDBJ whole genome shotgun (WGS) entry which is preliminary data.</text>
</comment>
<dbReference type="InterPro" id="IPR013482">
    <property type="entry name" value="Molybde_CF_guanTrfase"/>
</dbReference>
<comment type="similarity">
    <text evidence="8">Belongs to the MobA family.</text>
</comment>
<evidence type="ECO:0000256" key="2">
    <source>
        <dbReference type="ARBA" id="ARBA00022679"/>
    </source>
</evidence>
<evidence type="ECO:0000256" key="5">
    <source>
        <dbReference type="ARBA" id="ARBA00022842"/>
    </source>
</evidence>
<feature type="domain" description="MobA-like NTP transferase" evidence="9">
    <location>
        <begin position="7"/>
        <end position="162"/>
    </location>
</feature>
<evidence type="ECO:0000256" key="4">
    <source>
        <dbReference type="ARBA" id="ARBA00022741"/>
    </source>
</evidence>
<reference evidence="12 13" key="1">
    <citation type="submission" date="2020-04" db="EMBL/GenBank/DDBJ databases">
        <title>Description of novel Gluconacetobacter.</title>
        <authorList>
            <person name="Sombolestani A."/>
        </authorList>
    </citation>
    <scope>NUCLEOTIDE SEQUENCE [LARGE SCALE GENOMIC DNA]</scope>
    <source>
        <strain evidence="11 12">LMG 1728</strain>
        <strain evidence="10 13">LMG 1731</strain>
    </source>
</reference>
<evidence type="ECO:0000313" key="12">
    <source>
        <dbReference type="Proteomes" id="UP000540490"/>
    </source>
</evidence>
<dbReference type="RefSeq" id="WP_182974327.1">
    <property type="nucleotide sequence ID" value="NZ_JABEQN010000014.1"/>
</dbReference>
<dbReference type="InterPro" id="IPR029044">
    <property type="entry name" value="Nucleotide-diphossugar_trans"/>
</dbReference>
<dbReference type="GO" id="GO:0046872">
    <property type="term" value="F:metal ion binding"/>
    <property type="evidence" value="ECO:0007669"/>
    <property type="project" value="UniProtKB-KW"/>
</dbReference>
<dbReference type="Pfam" id="PF12804">
    <property type="entry name" value="NTP_transf_3"/>
    <property type="match status" value="1"/>
</dbReference>
<feature type="binding site" evidence="8">
    <location>
        <begin position="10"/>
        <end position="12"/>
    </location>
    <ligand>
        <name>GTP</name>
        <dbReference type="ChEBI" id="CHEBI:37565"/>
    </ligand>
</feature>
<feature type="binding site" evidence="8">
    <location>
        <position position="98"/>
    </location>
    <ligand>
        <name>Mg(2+)</name>
        <dbReference type="ChEBI" id="CHEBI:18420"/>
    </ligand>
</feature>
<comment type="subcellular location">
    <subcellularLocation>
        <location evidence="8">Cytoplasm</location>
    </subcellularLocation>
</comment>
<gene>
    <name evidence="8" type="primary">mobA</name>
    <name evidence="11" type="ORF">HLH25_12250</name>
    <name evidence="10" type="ORF">HLH26_11760</name>
</gene>
<comment type="catalytic activity">
    <reaction evidence="8">
        <text>Mo-molybdopterin + GTP + H(+) = Mo-molybdopterin guanine dinucleotide + diphosphate</text>
        <dbReference type="Rhea" id="RHEA:34243"/>
        <dbReference type="ChEBI" id="CHEBI:15378"/>
        <dbReference type="ChEBI" id="CHEBI:33019"/>
        <dbReference type="ChEBI" id="CHEBI:37565"/>
        <dbReference type="ChEBI" id="CHEBI:71302"/>
        <dbReference type="ChEBI" id="CHEBI:71310"/>
        <dbReference type="EC" id="2.7.7.77"/>
    </reaction>
</comment>
<dbReference type="GO" id="GO:0005737">
    <property type="term" value="C:cytoplasm"/>
    <property type="evidence" value="ECO:0007669"/>
    <property type="project" value="UniProtKB-SubCell"/>
</dbReference>
<comment type="function">
    <text evidence="8">Transfers a GMP moiety from GTP to Mo-molybdopterin (Mo-MPT) cofactor (Moco or molybdenum cofactor) to form Mo-molybdopterin guanine dinucleotide (Mo-MGD) cofactor.</text>
</comment>
<dbReference type="Gene3D" id="3.90.550.10">
    <property type="entry name" value="Spore Coat Polysaccharide Biosynthesis Protein SpsA, Chain A"/>
    <property type="match status" value="1"/>
</dbReference>
<dbReference type="GO" id="GO:0006777">
    <property type="term" value="P:Mo-molybdopterin cofactor biosynthetic process"/>
    <property type="evidence" value="ECO:0007669"/>
    <property type="project" value="UniProtKB-KW"/>
</dbReference>
<dbReference type="CDD" id="cd02503">
    <property type="entry name" value="MobA"/>
    <property type="match status" value="1"/>
</dbReference>
<comment type="domain">
    <text evidence="8">The N-terminal domain determines nucleotide recognition and specific binding, while the C-terminal domain determines the specific binding to the target protein.</text>
</comment>
<dbReference type="HAMAP" id="MF_00316">
    <property type="entry name" value="MobA"/>
    <property type="match status" value="1"/>
</dbReference>
<evidence type="ECO:0000256" key="3">
    <source>
        <dbReference type="ARBA" id="ARBA00022723"/>
    </source>
</evidence>
<dbReference type="SUPFAM" id="SSF53448">
    <property type="entry name" value="Nucleotide-diphospho-sugar transferases"/>
    <property type="match status" value="1"/>
</dbReference>
<dbReference type="AlphaFoldDB" id="A0A7W4ILQ0"/>
<protein>
    <recommendedName>
        <fullName evidence="8">Molybdenum cofactor guanylyltransferase</fullName>
        <shortName evidence="8">MoCo guanylyltransferase</shortName>
        <ecNumber evidence="8">2.7.7.77</ecNumber>
    </recommendedName>
    <alternativeName>
        <fullName evidence="8">GTP:molybdopterin guanylyltransferase</fullName>
    </alternativeName>
    <alternativeName>
        <fullName evidence="8">Mo-MPT guanylyltransferase</fullName>
    </alternativeName>
    <alternativeName>
        <fullName evidence="8">Molybdopterin guanylyltransferase</fullName>
    </alternativeName>
    <alternativeName>
        <fullName evidence="8">Molybdopterin-guanine dinucleotide synthase</fullName>
        <shortName evidence="8">MGD synthase</shortName>
    </alternativeName>
</protein>
<dbReference type="EMBL" id="JABEQN010000014">
    <property type="protein sequence ID" value="MBB2194393.1"/>
    <property type="molecule type" value="Genomic_DNA"/>
</dbReference>
<evidence type="ECO:0000256" key="8">
    <source>
        <dbReference type="HAMAP-Rule" id="MF_00316"/>
    </source>
</evidence>
<keyword evidence="1 8" id="KW-0963">Cytoplasm</keyword>
<evidence type="ECO:0000259" key="9">
    <source>
        <dbReference type="Pfam" id="PF12804"/>
    </source>
</evidence>
<evidence type="ECO:0000256" key="1">
    <source>
        <dbReference type="ARBA" id="ARBA00022490"/>
    </source>
</evidence>